<dbReference type="SMART" id="SM00014">
    <property type="entry name" value="acidPPc"/>
    <property type="match status" value="1"/>
</dbReference>
<dbReference type="Gene3D" id="1.20.144.10">
    <property type="entry name" value="Phosphatidic acid phosphatase type 2/haloperoxidase"/>
    <property type="match status" value="1"/>
</dbReference>
<proteinExistence type="predicted"/>
<keyword evidence="6" id="KW-1185">Reference proteome</keyword>
<gene>
    <name evidence="5" type="ORF">NL53_02700</name>
</gene>
<evidence type="ECO:0000259" key="4">
    <source>
        <dbReference type="SMART" id="SM00014"/>
    </source>
</evidence>
<dbReference type="EMBL" id="JRWM01000003">
    <property type="protein sequence ID" value="KHA62207.1"/>
    <property type="molecule type" value="Genomic_DNA"/>
</dbReference>
<evidence type="ECO:0000313" key="6">
    <source>
        <dbReference type="Proteomes" id="UP000030520"/>
    </source>
</evidence>
<dbReference type="PANTHER" id="PTHR14969">
    <property type="entry name" value="SPHINGOSINE-1-PHOSPHATE PHOSPHOHYDROLASE"/>
    <property type="match status" value="1"/>
</dbReference>
<reference evidence="5 6" key="1">
    <citation type="submission" date="2014-10" db="EMBL/GenBank/DDBJ databases">
        <title>Genome sequencing of Vibrio variabilis T01.</title>
        <authorList>
            <person name="Chan K.-G."/>
            <person name="Mohamad N.I."/>
        </authorList>
    </citation>
    <scope>NUCLEOTIDE SEQUENCE [LARGE SCALE GENOMIC DNA]</scope>
    <source>
        <strain evidence="5 6">T01</strain>
    </source>
</reference>
<protein>
    <recommendedName>
        <fullName evidence="1">undecaprenyl-diphosphate phosphatase</fullName>
        <ecNumber evidence="1">3.6.1.27</ecNumber>
    </recommendedName>
    <alternativeName>
        <fullName evidence="2">Undecaprenyl pyrophosphate phosphatase</fullName>
    </alternativeName>
</protein>
<accession>A0ABR4YFD3</accession>
<evidence type="ECO:0000313" key="5">
    <source>
        <dbReference type="EMBL" id="KHA62207.1"/>
    </source>
</evidence>
<dbReference type="Pfam" id="PF01569">
    <property type="entry name" value="PAP2"/>
    <property type="match status" value="1"/>
</dbReference>
<evidence type="ECO:0000256" key="3">
    <source>
        <dbReference type="ARBA" id="ARBA00047594"/>
    </source>
</evidence>
<feature type="domain" description="Phosphatidic acid phosphatase type 2/haloperoxidase" evidence="4">
    <location>
        <begin position="82"/>
        <end position="182"/>
    </location>
</feature>
<dbReference type="CDD" id="cd03394">
    <property type="entry name" value="PAP2_like_5"/>
    <property type="match status" value="1"/>
</dbReference>
<dbReference type="InterPro" id="IPR036938">
    <property type="entry name" value="PAP2/HPO_sf"/>
</dbReference>
<comment type="catalytic activity">
    <reaction evidence="3">
        <text>di-trans,octa-cis-undecaprenyl diphosphate + H2O = di-trans,octa-cis-undecaprenyl phosphate + phosphate + H(+)</text>
        <dbReference type="Rhea" id="RHEA:28094"/>
        <dbReference type="ChEBI" id="CHEBI:15377"/>
        <dbReference type="ChEBI" id="CHEBI:15378"/>
        <dbReference type="ChEBI" id="CHEBI:43474"/>
        <dbReference type="ChEBI" id="CHEBI:58405"/>
        <dbReference type="ChEBI" id="CHEBI:60392"/>
        <dbReference type="EC" id="3.6.1.27"/>
    </reaction>
</comment>
<dbReference type="InterPro" id="IPR000326">
    <property type="entry name" value="PAP2/HPO"/>
</dbReference>
<dbReference type="SUPFAM" id="SSF48317">
    <property type="entry name" value="Acid phosphatase/Vanadium-dependent haloperoxidase"/>
    <property type="match status" value="1"/>
</dbReference>
<dbReference type="Proteomes" id="UP000030520">
    <property type="component" value="Unassembled WGS sequence"/>
</dbReference>
<evidence type="ECO:0000256" key="2">
    <source>
        <dbReference type="ARBA" id="ARBA00032707"/>
    </source>
</evidence>
<evidence type="ECO:0000256" key="1">
    <source>
        <dbReference type="ARBA" id="ARBA00012374"/>
    </source>
</evidence>
<dbReference type="EC" id="3.6.1.27" evidence="1"/>
<dbReference type="PANTHER" id="PTHR14969:SF13">
    <property type="entry name" value="AT30094P"/>
    <property type="match status" value="1"/>
</dbReference>
<name>A0ABR4YFD3_9VIBR</name>
<comment type="caution">
    <text evidence="5">The sequence shown here is derived from an EMBL/GenBank/DDBJ whole genome shotgun (WGS) entry which is preliminary data.</text>
</comment>
<organism evidence="5 6">
    <name type="scientific">Vibrio variabilis</name>
    <dbReference type="NCBI Taxonomy" id="990271"/>
    <lineage>
        <taxon>Bacteria</taxon>
        <taxon>Pseudomonadati</taxon>
        <taxon>Pseudomonadota</taxon>
        <taxon>Gammaproteobacteria</taxon>
        <taxon>Vibrionales</taxon>
        <taxon>Vibrionaceae</taxon>
        <taxon>Vibrio</taxon>
    </lineage>
</organism>
<sequence>MFTNHYARYFDNKLIPAVWFDSPKYVGIIMKLKQVSIIVGGLALSCASHASNKESWETFSDVGAYGLVGIAAAVPLYKGDWEGFKQAGFSIGTASGVGLIGKNTIDAERPDGSDNKSFPSNHTANAFASATTLHLRYGWEVGLPAYGVATLVGVGRVKADRHYWRDVAAGAALGMVSGWIFTEAYDSSVQILPWVTSNGAGVNVAFAW</sequence>